<dbReference type="EMBL" id="CP093346">
    <property type="protein sequence ID" value="WOG95581.1"/>
    <property type="molecule type" value="Genomic_DNA"/>
</dbReference>
<dbReference type="AlphaFoldDB" id="A0AAF1AWZ9"/>
<name>A0AAF1AWZ9_DAUCS</name>
<evidence type="ECO:0000313" key="1">
    <source>
        <dbReference type="EMBL" id="WOG95581.1"/>
    </source>
</evidence>
<gene>
    <name evidence="1" type="ORF">DCAR_0414906</name>
</gene>
<sequence length="66" mass="7369">MPSRVSIILYLAQTIISSTYTPATLKYCNSPCECHEKCKIGLPICFHHVCGCVDHALYKLPDCPQI</sequence>
<evidence type="ECO:0000313" key="2">
    <source>
        <dbReference type="Proteomes" id="UP000077755"/>
    </source>
</evidence>
<dbReference type="Proteomes" id="UP000077755">
    <property type="component" value="Chromosome 4"/>
</dbReference>
<reference evidence="1" key="2">
    <citation type="submission" date="2022-03" db="EMBL/GenBank/DDBJ databases">
        <title>Draft title - Genomic analysis of global carrot germplasm unveils the trajectory of domestication and the origin of high carotenoid orange carrot.</title>
        <authorList>
            <person name="Iorizzo M."/>
            <person name="Ellison S."/>
            <person name="Senalik D."/>
            <person name="Macko-Podgorni A."/>
            <person name="Grzebelus D."/>
            <person name="Bostan H."/>
            <person name="Rolling W."/>
            <person name="Curaba J."/>
            <person name="Simon P."/>
        </authorList>
    </citation>
    <scope>NUCLEOTIDE SEQUENCE</scope>
    <source>
        <tissue evidence="1">Leaf</tissue>
    </source>
</reference>
<accession>A0AAF1AWZ9</accession>
<protein>
    <submittedName>
        <fullName evidence="1">Uncharacterized protein</fullName>
    </submittedName>
</protein>
<keyword evidence="2" id="KW-1185">Reference proteome</keyword>
<reference evidence="1" key="1">
    <citation type="journal article" date="2016" name="Nat. Genet.">
        <title>A high-quality carrot genome assembly provides new insights into carotenoid accumulation and asterid genome evolution.</title>
        <authorList>
            <person name="Iorizzo M."/>
            <person name="Ellison S."/>
            <person name="Senalik D."/>
            <person name="Zeng P."/>
            <person name="Satapoomin P."/>
            <person name="Huang J."/>
            <person name="Bowman M."/>
            <person name="Iovene M."/>
            <person name="Sanseverino W."/>
            <person name="Cavagnaro P."/>
            <person name="Yildiz M."/>
            <person name="Macko-Podgorni A."/>
            <person name="Moranska E."/>
            <person name="Grzebelus E."/>
            <person name="Grzebelus D."/>
            <person name="Ashrafi H."/>
            <person name="Zheng Z."/>
            <person name="Cheng S."/>
            <person name="Spooner D."/>
            <person name="Van Deynze A."/>
            <person name="Simon P."/>
        </authorList>
    </citation>
    <scope>NUCLEOTIDE SEQUENCE</scope>
    <source>
        <tissue evidence="1">Leaf</tissue>
    </source>
</reference>
<organism evidence="1 2">
    <name type="scientific">Daucus carota subsp. sativus</name>
    <name type="common">Carrot</name>
    <dbReference type="NCBI Taxonomy" id="79200"/>
    <lineage>
        <taxon>Eukaryota</taxon>
        <taxon>Viridiplantae</taxon>
        <taxon>Streptophyta</taxon>
        <taxon>Embryophyta</taxon>
        <taxon>Tracheophyta</taxon>
        <taxon>Spermatophyta</taxon>
        <taxon>Magnoliopsida</taxon>
        <taxon>eudicotyledons</taxon>
        <taxon>Gunneridae</taxon>
        <taxon>Pentapetalae</taxon>
        <taxon>asterids</taxon>
        <taxon>campanulids</taxon>
        <taxon>Apiales</taxon>
        <taxon>Apiaceae</taxon>
        <taxon>Apioideae</taxon>
        <taxon>Scandiceae</taxon>
        <taxon>Daucinae</taxon>
        <taxon>Daucus</taxon>
        <taxon>Daucus sect. Daucus</taxon>
    </lineage>
</organism>
<proteinExistence type="predicted"/>